<dbReference type="InterPro" id="IPR029061">
    <property type="entry name" value="THDP-binding"/>
</dbReference>
<proteinExistence type="predicted"/>
<dbReference type="PANTHER" id="PTHR47514:SF2">
    <property type="entry name" value="TRANSKETOLASE"/>
    <property type="match status" value="1"/>
</dbReference>
<dbReference type="Proteomes" id="UP000664844">
    <property type="component" value="Unassembled WGS sequence"/>
</dbReference>
<dbReference type="SUPFAM" id="SSF52518">
    <property type="entry name" value="Thiamin diphosphate-binding fold (THDP-binding)"/>
    <property type="match status" value="1"/>
</dbReference>
<evidence type="ECO:0000313" key="3">
    <source>
        <dbReference type="Proteomes" id="UP000664844"/>
    </source>
</evidence>
<feature type="domain" description="Transketolase N-terminal" evidence="1">
    <location>
        <begin position="6"/>
        <end position="261"/>
    </location>
</feature>
<name>A0ABS3FWB4_9CYAN</name>
<evidence type="ECO:0000313" key="2">
    <source>
        <dbReference type="EMBL" id="MBO0350652.1"/>
    </source>
</evidence>
<gene>
    <name evidence="2" type="ORF">J0895_16430</name>
</gene>
<protein>
    <submittedName>
        <fullName evidence="2">Transketolase</fullName>
    </submittedName>
</protein>
<keyword evidence="3" id="KW-1185">Reference proteome</keyword>
<dbReference type="InterPro" id="IPR005474">
    <property type="entry name" value="Transketolase_N"/>
</dbReference>
<comment type="caution">
    <text evidence="2">The sequence shown here is derived from an EMBL/GenBank/DDBJ whole genome shotgun (WGS) entry which is preliminary data.</text>
</comment>
<reference evidence="2 3" key="1">
    <citation type="submission" date="2021-03" db="EMBL/GenBank/DDBJ databases">
        <title>Metabolic Capacity of the Antarctic Cyanobacterium Phormidium pseudopriestleyi that Sustains Oxygenic Photosynthesis in the Presence of Hydrogen Sulfide.</title>
        <authorList>
            <person name="Lumian J.E."/>
            <person name="Jungblut A.D."/>
            <person name="Dillon M.L."/>
            <person name="Hawes I."/>
            <person name="Doran P.T."/>
            <person name="Mackey T.J."/>
            <person name="Dick G.J."/>
            <person name="Grettenberger C.L."/>
            <person name="Sumner D.Y."/>
        </authorList>
    </citation>
    <scope>NUCLEOTIDE SEQUENCE [LARGE SCALE GENOMIC DNA]</scope>
    <source>
        <strain evidence="2 3">FRX01</strain>
    </source>
</reference>
<evidence type="ECO:0000259" key="1">
    <source>
        <dbReference type="Pfam" id="PF00456"/>
    </source>
</evidence>
<dbReference type="RefSeq" id="WP_207089126.1">
    <property type="nucleotide sequence ID" value="NZ_JAFLQW010000437.1"/>
</dbReference>
<dbReference type="EMBL" id="JAFLQW010000437">
    <property type="protein sequence ID" value="MBO0350652.1"/>
    <property type="molecule type" value="Genomic_DNA"/>
</dbReference>
<sequence length="265" mass="29535">MDIRSKHLRTLIVDALVGGGRGHIGSSMSMVEILRTLYDSFLHYRSTEPYWNDRDRLILSKGHGCLALYAILADKGFFPQEELTTFCQPTSRLGGHPEKGKLPGIEASTGALGHGLPMGVGMALAAKIRKQSYRVVVITGDGEINEGSVWEAAMSAAKHQLSNLSVFVDYNKLQSYGSTQEVLDLEPLIDKWRSFGFEVEEIDGHDVHALEQLMQRLPLSDRKPTAIICHTIKGKGFPFAEGQAEWHHKSRLKKEEIAAMYECLR</sequence>
<organism evidence="2 3">
    <name type="scientific">Phormidium pseudopriestleyi FRX01</name>
    <dbReference type="NCBI Taxonomy" id="1759528"/>
    <lineage>
        <taxon>Bacteria</taxon>
        <taxon>Bacillati</taxon>
        <taxon>Cyanobacteriota</taxon>
        <taxon>Cyanophyceae</taxon>
        <taxon>Oscillatoriophycideae</taxon>
        <taxon>Oscillatoriales</taxon>
        <taxon>Oscillatoriaceae</taxon>
        <taxon>Phormidium</taxon>
    </lineage>
</organism>
<dbReference type="Pfam" id="PF00456">
    <property type="entry name" value="Transketolase_N"/>
    <property type="match status" value="1"/>
</dbReference>
<dbReference type="PANTHER" id="PTHR47514">
    <property type="entry name" value="TRANSKETOLASE N-TERMINAL SECTION-RELATED"/>
    <property type="match status" value="1"/>
</dbReference>
<dbReference type="CDD" id="cd02012">
    <property type="entry name" value="TPP_TK"/>
    <property type="match status" value="1"/>
</dbReference>
<accession>A0ABS3FWB4</accession>
<dbReference type="Gene3D" id="3.40.50.970">
    <property type="match status" value="1"/>
</dbReference>